<evidence type="ECO:0000313" key="3">
    <source>
        <dbReference type="Proteomes" id="UP001209540"/>
    </source>
</evidence>
<reference evidence="2" key="1">
    <citation type="journal article" date="2022" name="IScience">
        <title>Evolution of zygomycete secretomes and the origins of terrestrial fungal ecologies.</title>
        <authorList>
            <person name="Chang Y."/>
            <person name="Wang Y."/>
            <person name="Mondo S."/>
            <person name="Ahrendt S."/>
            <person name="Andreopoulos W."/>
            <person name="Barry K."/>
            <person name="Beard J."/>
            <person name="Benny G.L."/>
            <person name="Blankenship S."/>
            <person name="Bonito G."/>
            <person name="Cuomo C."/>
            <person name="Desiro A."/>
            <person name="Gervers K.A."/>
            <person name="Hundley H."/>
            <person name="Kuo A."/>
            <person name="LaButti K."/>
            <person name="Lang B.F."/>
            <person name="Lipzen A."/>
            <person name="O'Donnell K."/>
            <person name="Pangilinan J."/>
            <person name="Reynolds N."/>
            <person name="Sandor L."/>
            <person name="Smith M.E."/>
            <person name="Tsang A."/>
            <person name="Grigoriev I.V."/>
            <person name="Stajich J.E."/>
            <person name="Spatafora J.W."/>
        </authorList>
    </citation>
    <scope>NUCLEOTIDE SEQUENCE</scope>
    <source>
        <strain evidence="2">RSA 2281</strain>
    </source>
</reference>
<reference evidence="2" key="2">
    <citation type="submission" date="2023-02" db="EMBL/GenBank/DDBJ databases">
        <authorList>
            <consortium name="DOE Joint Genome Institute"/>
            <person name="Mondo S.J."/>
            <person name="Chang Y."/>
            <person name="Wang Y."/>
            <person name="Ahrendt S."/>
            <person name="Andreopoulos W."/>
            <person name="Barry K."/>
            <person name="Beard J."/>
            <person name="Benny G.L."/>
            <person name="Blankenship S."/>
            <person name="Bonito G."/>
            <person name="Cuomo C."/>
            <person name="Desiro A."/>
            <person name="Gervers K.A."/>
            <person name="Hundley H."/>
            <person name="Kuo A."/>
            <person name="LaButti K."/>
            <person name="Lang B.F."/>
            <person name="Lipzen A."/>
            <person name="O'Donnell K."/>
            <person name="Pangilinan J."/>
            <person name="Reynolds N."/>
            <person name="Sandor L."/>
            <person name="Smith M.W."/>
            <person name="Tsang A."/>
            <person name="Grigoriev I.V."/>
            <person name="Stajich J.E."/>
            <person name="Spatafora J.W."/>
        </authorList>
    </citation>
    <scope>NUCLEOTIDE SEQUENCE</scope>
    <source>
        <strain evidence="2">RSA 2281</strain>
    </source>
</reference>
<organism evidence="2 3">
    <name type="scientific">Phascolomyces articulosus</name>
    <dbReference type="NCBI Taxonomy" id="60185"/>
    <lineage>
        <taxon>Eukaryota</taxon>
        <taxon>Fungi</taxon>
        <taxon>Fungi incertae sedis</taxon>
        <taxon>Mucoromycota</taxon>
        <taxon>Mucoromycotina</taxon>
        <taxon>Mucoromycetes</taxon>
        <taxon>Mucorales</taxon>
        <taxon>Lichtheimiaceae</taxon>
        <taxon>Phascolomyces</taxon>
    </lineage>
</organism>
<protein>
    <submittedName>
        <fullName evidence="2">Uncharacterized protein</fullName>
    </submittedName>
</protein>
<dbReference type="Proteomes" id="UP001209540">
    <property type="component" value="Unassembled WGS sequence"/>
</dbReference>
<dbReference type="EMBL" id="JAIXMP010000012">
    <property type="protein sequence ID" value="KAI9264212.1"/>
    <property type="molecule type" value="Genomic_DNA"/>
</dbReference>
<gene>
    <name evidence="2" type="ORF">BDA99DRAFT_571684</name>
</gene>
<evidence type="ECO:0000256" key="1">
    <source>
        <dbReference type="SAM" id="Phobius"/>
    </source>
</evidence>
<keyword evidence="1" id="KW-0812">Transmembrane</keyword>
<keyword evidence="3" id="KW-1185">Reference proteome</keyword>
<comment type="caution">
    <text evidence="2">The sequence shown here is derived from an EMBL/GenBank/DDBJ whole genome shotgun (WGS) entry which is preliminary data.</text>
</comment>
<keyword evidence="1" id="KW-1133">Transmembrane helix</keyword>
<evidence type="ECO:0000313" key="2">
    <source>
        <dbReference type="EMBL" id="KAI9264212.1"/>
    </source>
</evidence>
<proteinExistence type="predicted"/>
<accession>A0AAD5K147</accession>
<name>A0AAD5K147_9FUNG</name>
<dbReference type="AlphaFoldDB" id="A0AAD5K147"/>
<feature type="transmembrane region" description="Helical" evidence="1">
    <location>
        <begin position="12"/>
        <end position="36"/>
    </location>
</feature>
<sequence>MMDGQLQELVQCLLLFIYIPKGTWSLVIVICFYYRLAYASTKRKGKNVSQSQMHFILPRSHQLLASQELSTSIILHGRIQELKVYNPYSLCISFFGYSMGSKGYVKSFSKSLILFLTGVVVPEVKVCLLDPDIFQASRVNTPFPFRADSKRAKHQEANYKTFDLINITTSIIMDDLQLSIANCLLFWFINGKRIQKNNAKMEPYHAYTYHNNKKYPYLYNYVHHLPATNLSPVHQLNVDQVIASFAKVGHELNNRDYKRIVESTSATIDHIKHSHLFNILDHCIYGHCKSGQHEEAIRDAKEMISIAPDLAAALQHVTFSENNIYSLQQEQYQQEFIKGKEAALELSAKRINFVSVLPIEFVDSIFFKRRLHCSKCGRYWKWMTITLLKLSQCCVSIAPSVHHLALSSWNSAVISPFLEAMSNGKFRHIKSFQFRGKTLL</sequence>
<keyword evidence="1" id="KW-0472">Membrane</keyword>